<evidence type="ECO:0000313" key="4">
    <source>
        <dbReference type="EMBL" id="NOV35545.1"/>
    </source>
</evidence>
<evidence type="ECO:0000256" key="1">
    <source>
        <dbReference type="ARBA" id="ARBA00004613"/>
    </source>
</evidence>
<dbReference type="EMBL" id="GHWJ01002808">
    <property type="protein sequence ID" value="NOV35545.1"/>
    <property type="molecule type" value="Transcribed_RNA"/>
</dbReference>
<keyword evidence="3" id="KW-0732">Signal</keyword>
<feature type="signal peptide" evidence="3">
    <location>
        <begin position="1"/>
        <end position="23"/>
    </location>
</feature>
<dbReference type="InterPro" id="IPR036574">
    <property type="entry name" value="Scorpion_toxin-like_sf"/>
</dbReference>
<proteinExistence type="predicted"/>
<comment type="subcellular location">
    <subcellularLocation>
        <location evidence="1">Secreted</location>
    </subcellularLocation>
</comment>
<dbReference type="AlphaFoldDB" id="A0A6M2CPL7"/>
<accession>A0A6M2CPL7</accession>
<organism evidence="4">
    <name type="scientific">Rhipicephalus microplus</name>
    <name type="common">Cattle tick</name>
    <name type="synonym">Boophilus microplus</name>
    <dbReference type="NCBI Taxonomy" id="6941"/>
    <lineage>
        <taxon>Eukaryota</taxon>
        <taxon>Metazoa</taxon>
        <taxon>Ecdysozoa</taxon>
        <taxon>Arthropoda</taxon>
        <taxon>Chelicerata</taxon>
        <taxon>Arachnida</taxon>
        <taxon>Acari</taxon>
        <taxon>Parasitiformes</taxon>
        <taxon>Ixodida</taxon>
        <taxon>Ixodoidea</taxon>
        <taxon>Ixodidae</taxon>
        <taxon>Rhipicephalinae</taxon>
        <taxon>Rhipicephalus</taxon>
        <taxon>Boophilus</taxon>
    </lineage>
</organism>
<name>A0A6M2CPL7_RHIMP</name>
<sequence>MVGQATTLCFFLLVAGWVTAVMSEEAHQNKGPPDLACVRGKVSICKKRCRENHPERTGYCKNHHSCVCITAPPGHSS</sequence>
<dbReference type="SUPFAM" id="SSF57095">
    <property type="entry name" value="Scorpion toxin-like"/>
    <property type="match status" value="1"/>
</dbReference>
<evidence type="ECO:0000256" key="3">
    <source>
        <dbReference type="SAM" id="SignalP"/>
    </source>
</evidence>
<protein>
    <submittedName>
        <fullName evidence="4">Putative male-specific defensin</fullName>
    </submittedName>
</protein>
<reference evidence="4" key="1">
    <citation type="submission" date="2019-09" db="EMBL/GenBank/DDBJ databases">
        <title>Organ-specific transcriptomic study of the physiology of the cattle tick, Rhipicephalus microplus.</title>
        <authorList>
            <person name="Tirloni L."/>
            <person name="Braz G."/>
            <person name="Gandara A.C.P."/>
            <person name="Sabadin G.A."/>
            <person name="da Silva R.M."/>
            <person name="Guizzo M.G."/>
            <person name="Machado J.A."/>
            <person name="Costa E.P."/>
            <person name="Gomes H.F."/>
            <person name="Moraes J."/>
            <person name="Mota M.B.S."/>
            <person name="Mesquita R.D."/>
            <person name="Alvarenga P.H."/>
            <person name="Alves F."/>
            <person name="Seixas A."/>
            <person name="da Fonseca R.N."/>
            <person name="Fogaca A."/>
            <person name="Logullo C."/>
            <person name="Tanaka A."/>
            <person name="Daffre S."/>
            <person name="Termignoni C."/>
            <person name="Vaz I.S.Jr."/>
            <person name="Oliveira P.L."/>
            <person name="Ribeiro J.M."/>
        </authorList>
    </citation>
    <scope>NUCLEOTIDE SEQUENCE</scope>
    <source>
        <strain evidence="4">Porto Alegre</strain>
    </source>
</reference>
<feature type="chain" id="PRO_5027012215" evidence="3">
    <location>
        <begin position="24"/>
        <end position="77"/>
    </location>
</feature>
<dbReference type="VEuPathDB" id="VectorBase:LOC119185199"/>
<keyword evidence="2" id="KW-0964">Secreted</keyword>
<evidence type="ECO:0000256" key="2">
    <source>
        <dbReference type="ARBA" id="ARBA00022525"/>
    </source>
</evidence>
<dbReference type="GO" id="GO:0005576">
    <property type="term" value="C:extracellular region"/>
    <property type="evidence" value="ECO:0007669"/>
    <property type="project" value="UniProtKB-SubCell"/>
</dbReference>